<dbReference type="InterPro" id="IPR030381">
    <property type="entry name" value="G_DYNAMIN_dom"/>
</dbReference>
<dbReference type="InterPro" id="IPR027417">
    <property type="entry name" value="P-loop_NTPase"/>
</dbReference>
<dbReference type="AlphaFoldDB" id="A0A915D9I8"/>
<dbReference type="SMART" id="SM00302">
    <property type="entry name" value="GED"/>
    <property type="match status" value="1"/>
</dbReference>
<evidence type="ECO:0000313" key="7">
    <source>
        <dbReference type="WBParaSite" id="jg17269"/>
    </source>
</evidence>
<dbReference type="GO" id="GO:0048312">
    <property type="term" value="P:intracellular distribution of mitochondria"/>
    <property type="evidence" value="ECO:0007669"/>
    <property type="project" value="TreeGrafter"/>
</dbReference>
<dbReference type="GO" id="GO:0005874">
    <property type="term" value="C:microtubule"/>
    <property type="evidence" value="ECO:0007669"/>
    <property type="project" value="TreeGrafter"/>
</dbReference>
<proteinExistence type="predicted"/>
<feature type="region of interest" description="Disordered" evidence="3">
    <location>
        <begin position="546"/>
        <end position="577"/>
    </location>
</feature>
<keyword evidence="6" id="KW-1185">Reference proteome</keyword>
<dbReference type="PROSITE" id="PS51388">
    <property type="entry name" value="GED"/>
    <property type="match status" value="1"/>
</dbReference>
<evidence type="ECO:0000313" key="6">
    <source>
        <dbReference type="Proteomes" id="UP000887574"/>
    </source>
</evidence>
<dbReference type="Pfam" id="PF02212">
    <property type="entry name" value="GED"/>
    <property type="match status" value="1"/>
</dbReference>
<dbReference type="InterPro" id="IPR045063">
    <property type="entry name" value="Dynamin_N"/>
</dbReference>
<evidence type="ECO:0000259" key="5">
    <source>
        <dbReference type="PROSITE" id="PS51718"/>
    </source>
</evidence>
<name>A0A915D9I8_9BILA</name>
<dbReference type="GO" id="GO:0008017">
    <property type="term" value="F:microtubule binding"/>
    <property type="evidence" value="ECO:0007669"/>
    <property type="project" value="TreeGrafter"/>
</dbReference>
<keyword evidence="2" id="KW-0342">GTP-binding</keyword>
<dbReference type="Pfam" id="PF00350">
    <property type="entry name" value="Dynamin_N"/>
    <property type="match status" value="1"/>
</dbReference>
<dbReference type="Pfam" id="PF01031">
    <property type="entry name" value="Dynamin_M"/>
    <property type="match status" value="1"/>
</dbReference>
<dbReference type="GO" id="GO:0006897">
    <property type="term" value="P:endocytosis"/>
    <property type="evidence" value="ECO:0007669"/>
    <property type="project" value="TreeGrafter"/>
</dbReference>
<dbReference type="GO" id="GO:0005739">
    <property type="term" value="C:mitochondrion"/>
    <property type="evidence" value="ECO:0007669"/>
    <property type="project" value="TreeGrafter"/>
</dbReference>
<dbReference type="InterPro" id="IPR020850">
    <property type="entry name" value="GED_dom"/>
</dbReference>
<dbReference type="InterPro" id="IPR022812">
    <property type="entry name" value="Dynamin"/>
</dbReference>
<dbReference type="InterPro" id="IPR001401">
    <property type="entry name" value="Dynamin_GTPase"/>
</dbReference>
<evidence type="ECO:0000256" key="1">
    <source>
        <dbReference type="ARBA" id="ARBA00022741"/>
    </source>
</evidence>
<dbReference type="PANTHER" id="PTHR11566:SF21">
    <property type="entry name" value="DYNAMIN RELATED PROTEIN 1, ISOFORM A"/>
    <property type="match status" value="1"/>
</dbReference>
<keyword evidence="1" id="KW-0547">Nucleotide-binding</keyword>
<feature type="compositionally biased region" description="Acidic residues" evidence="3">
    <location>
        <begin position="562"/>
        <end position="577"/>
    </location>
</feature>
<dbReference type="PROSITE" id="PS51718">
    <property type="entry name" value="G_DYNAMIN_2"/>
    <property type="match status" value="1"/>
</dbReference>
<dbReference type="GO" id="GO:0016020">
    <property type="term" value="C:membrane"/>
    <property type="evidence" value="ECO:0007669"/>
    <property type="project" value="TreeGrafter"/>
</dbReference>
<feature type="domain" description="Dynamin-type G" evidence="5">
    <location>
        <begin position="28"/>
        <end position="307"/>
    </location>
</feature>
<dbReference type="GO" id="GO:0016559">
    <property type="term" value="P:peroxisome fission"/>
    <property type="evidence" value="ECO:0007669"/>
    <property type="project" value="TreeGrafter"/>
</dbReference>
<evidence type="ECO:0000259" key="4">
    <source>
        <dbReference type="PROSITE" id="PS51388"/>
    </source>
</evidence>
<protein>
    <submittedName>
        <fullName evidence="7">Dynamin-like protein</fullName>
    </submittedName>
</protein>
<dbReference type="GO" id="GO:0003924">
    <property type="term" value="F:GTPase activity"/>
    <property type="evidence" value="ECO:0007669"/>
    <property type="project" value="InterPro"/>
</dbReference>
<evidence type="ECO:0000256" key="3">
    <source>
        <dbReference type="SAM" id="MobiDB-lite"/>
    </source>
</evidence>
<dbReference type="SUPFAM" id="SSF52540">
    <property type="entry name" value="P-loop containing nucleoside triphosphate hydrolases"/>
    <property type="match status" value="1"/>
</dbReference>
<dbReference type="Gene3D" id="3.40.50.300">
    <property type="entry name" value="P-loop containing nucleotide triphosphate hydrolases"/>
    <property type="match status" value="1"/>
</dbReference>
<dbReference type="PANTHER" id="PTHR11566">
    <property type="entry name" value="DYNAMIN"/>
    <property type="match status" value="1"/>
</dbReference>
<dbReference type="PRINTS" id="PR00195">
    <property type="entry name" value="DYNAMIN"/>
</dbReference>
<dbReference type="Gene3D" id="1.20.120.1240">
    <property type="entry name" value="Dynamin, middle domain"/>
    <property type="match status" value="2"/>
</dbReference>
<dbReference type="InterPro" id="IPR000375">
    <property type="entry name" value="Dynamin_stalk"/>
</dbReference>
<evidence type="ECO:0000256" key="2">
    <source>
        <dbReference type="ARBA" id="ARBA00023134"/>
    </source>
</evidence>
<feature type="domain" description="GED" evidence="4">
    <location>
        <begin position="462"/>
        <end position="550"/>
    </location>
</feature>
<dbReference type="WBParaSite" id="jg17269">
    <property type="protein sequence ID" value="jg17269"/>
    <property type="gene ID" value="jg17269"/>
</dbReference>
<organism evidence="6 7">
    <name type="scientific">Ditylenchus dipsaci</name>
    <dbReference type="NCBI Taxonomy" id="166011"/>
    <lineage>
        <taxon>Eukaryota</taxon>
        <taxon>Metazoa</taxon>
        <taxon>Ecdysozoa</taxon>
        <taxon>Nematoda</taxon>
        <taxon>Chromadorea</taxon>
        <taxon>Rhabditida</taxon>
        <taxon>Tylenchina</taxon>
        <taxon>Tylenchomorpha</taxon>
        <taxon>Sphaerularioidea</taxon>
        <taxon>Anguinidae</taxon>
        <taxon>Anguininae</taxon>
        <taxon>Ditylenchus</taxon>
    </lineage>
</organism>
<dbReference type="InterPro" id="IPR003130">
    <property type="entry name" value="GED"/>
</dbReference>
<reference evidence="7" key="1">
    <citation type="submission" date="2022-11" db="UniProtKB">
        <authorList>
            <consortium name="WormBaseParasite"/>
        </authorList>
    </citation>
    <scope>IDENTIFICATION</scope>
</reference>
<dbReference type="Proteomes" id="UP000887574">
    <property type="component" value="Unplaced"/>
</dbReference>
<dbReference type="CDD" id="cd08771">
    <property type="entry name" value="DLP_1"/>
    <property type="match status" value="1"/>
</dbReference>
<dbReference type="SMART" id="SM00053">
    <property type="entry name" value="DYNc"/>
    <property type="match status" value="1"/>
</dbReference>
<dbReference type="GO" id="GO:0000266">
    <property type="term" value="P:mitochondrial fission"/>
    <property type="evidence" value="ECO:0007669"/>
    <property type="project" value="TreeGrafter"/>
</dbReference>
<accession>A0A915D9I8</accession>
<dbReference type="GO" id="GO:0005525">
    <property type="term" value="F:GTP binding"/>
    <property type="evidence" value="ECO:0007669"/>
    <property type="project" value="InterPro"/>
</dbReference>
<sequence>MADYSLESLIHTVNELQSIHEVAGKEFFLELPQIVAIGLQSYGKSSVIEGIVGLDILPRGEDCVTKRPIILRLIYSPPNDKRRHNLPTTNDGDWAVFNRKQGPKLPITDFNQVRREIEDQMKAVTGISDEPIDLSIYSERLPNLTLVDLPGIVKNPIGKQDANIEEWTKAMVKTYISNPQSIILALSPANQDMQTTEALKIAREVDPKGERTLVVLTKLDLMNEGTDASKELKGKKVQNKLGIIGVVSRSQKDIDSKKSIEDTKWCRSLDQTLSRLLLQKIRQSLPTLREPINDLIVAKQNEFNSFGPAITNKREIILQMVERFEMAYKSTIEVTSRNIEVVQMAGGVRIVATLFQEFSKSLEQLEPTVDEKDILTSINNARGEQFFARTASPLNPVSLKFTNKDIQHDQYHYPMLYEHLKAILLKLLYDRLKPTNNFFHPDFAETLIAFLAIKEDSVDIQSKGIKKLIEKYFYIVRKSIQDQVPKVISFFLINHVRENLRNQLILKTENIGEELLNEEVITAEKNKLEEDLKSLKKAKEKISELTNSAEDKAQVSDTFSMESEELSDDEEEYLQAQ</sequence>